<evidence type="ECO:0000313" key="3">
    <source>
        <dbReference type="EMBL" id="GMM39020.1"/>
    </source>
</evidence>
<dbReference type="GO" id="GO:0019888">
    <property type="term" value="F:protein phosphatase regulator activity"/>
    <property type="evidence" value="ECO:0007669"/>
    <property type="project" value="InterPro"/>
</dbReference>
<name>A0AAV5QY19_9ASCO</name>
<reference evidence="3 4" key="1">
    <citation type="journal article" date="2023" name="Elife">
        <title>Identification of key yeast species and microbe-microbe interactions impacting larval growth of Drosophila in the wild.</title>
        <authorList>
            <person name="Mure A."/>
            <person name="Sugiura Y."/>
            <person name="Maeda R."/>
            <person name="Honda K."/>
            <person name="Sakurai N."/>
            <person name="Takahashi Y."/>
            <person name="Watada M."/>
            <person name="Katoh T."/>
            <person name="Gotoh A."/>
            <person name="Gotoh Y."/>
            <person name="Taniguchi I."/>
            <person name="Nakamura K."/>
            <person name="Hayashi T."/>
            <person name="Katayama T."/>
            <person name="Uemura T."/>
            <person name="Hattori Y."/>
        </authorList>
    </citation>
    <scope>NUCLEOTIDE SEQUENCE [LARGE SCALE GENOMIC DNA]</scope>
    <source>
        <strain evidence="3 4">SC-9</strain>
    </source>
</reference>
<dbReference type="PANTHER" id="PTHR28249:SF1">
    <property type="entry name" value="SPORULATION-SPECIFIC PROTEIN SPO7"/>
    <property type="match status" value="1"/>
</dbReference>
<feature type="compositionally biased region" description="Polar residues" evidence="1">
    <location>
        <begin position="124"/>
        <end position="138"/>
    </location>
</feature>
<accession>A0AAV5QY19</accession>
<gene>
    <name evidence="3" type="ORF">DASC09_063590</name>
</gene>
<dbReference type="Pfam" id="PF03907">
    <property type="entry name" value="Spo7"/>
    <property type="match status" value="1"/>
</dbReference>
<feature type="compositionally biased region" description="Polar residues" evidence="1">
    <location>
        <begin position="21"/>
        <end position="33"/>
    </location>
</feature>
<feature type="region of interest" description="Disordered" evidence="1">
    <location>
        <begin position="419"/>
        <end position="463"/>
    </location>
</feature>
<dbReference type="Proteomes" id="UP001360560">
    <property type="component" value="Unassembled WGS sequence"/>
</dbReference>
<dbReference type="GeneID" id="90077008"/>
<feature type="compositionally biased region" description="Polar residues" evidence="1">
    <location>
        <begin position="453"/>
        <end position="463"/>
    </location>
</feature>
<organism evidence="3 4">
    <name type="scientific">Saccharomycopsis crataegensis</name>
    <dbReference type="NCBI Taxonomy" id="43959"/>
    <lineage>
        <taxon>Eukaryota</taxon>
        <taxon>Fungi</taxon>
        <taxon>Dikarya</taxon>
        <taxon>Ascomycota</taxon>
        <taxon>Saccharomycotina</taxon>
        <taxon>Saccharomycetes</taxon>
        <taxon>Saccharomycopsidaceae</taxon>
        <taxon>Saccharomycopsis</taxon>
    </lineage>
</organism>
<feature type="compositionally biased region" description="Low complexity" evidence="1">
    <location>
        <begin position="34"/>
        <end position="45"/>
    </location>
</feature>
<evidence type="ECO:0000313" key="4">
    <source>
        <dbReference type="Proteomes" id="UP001360560"/>
    </source>
</evidence>
<protein>
    <submittedName>
        <fullName evidence="3">Nem1-Spo7 phosphatase regulatory subunit</fullName>
    </submittedName>
</protein>
<dbReference type="GO" id="GO:0006998">
    <property type="term" value="P:nuclear envelope organization"/>
    <property type="evidence" value="ECO:0007669"/>
    <property type="project" value="TreeGrafter"/>
</dbReference>
<keyword evidence="4" id="KW-1185">Reference proteome</keyword>
<dbReference type="EMBL" id="BTFZ01000020">
    <property type="protein sequence ID" value="GMM39020.1"/>
    <property type="molecule type" value="Genomic_DNA"/>
</dbReference>
<feature type="transmembrane region" description="Helical" evidence="2">
    <location>
        <begin position="226"/>
        <end position="246"/>
    </location>
</feature>
<evidence type="ECO:0000256" key="2">
    <source>
        <dbReference type="SAM" id="Phobius"/>
    </source>
</evidence>
<dbReference type="GO" id="GO:0071595">
    <property type="term" value="C:Nem1-Spo7 phosphatase complex"/>
    <property type="evidence" value="ECO:0007669"/>
    <property type="project" value="TreeGrafter"/>
</dbReference>
<keyword evidence="2" id="KW-0812">Transmembrane</keyword>
<feature type="compositionally biased region" description="Basic and acidic residues" evidence="1">
    <location>
        <begin position="564"/>
        <end position="573"/>
    </location>
</feature>
<keyword evidence="2" id="KW-1133">Transmembrane helix</keyword>
<keyword evidence="2" id="KW-0472">Membrane</keyword>
<feature type="compositionally biased region" description="Polar residues" evidence="1">
    <location>
        <begin position="90"/>
        <end position="102"/>
    </location>
</feature>
<evidence type="ECO:0000256" key="1">
    <source>
        <dbReference type="SAM" id="MobiDB-lite"/>
    </source>
</evidence>
<dbReference type="AlphaFoldDB" id="A0AAV5QY19"/>
<feature type="compositionally biased region" description="Basic residues" evidence="1">
    <location>
        <begin position="103"/>
        <end position="116"/>
    </location>
</feature>
<dbReference type="PANTHER" id="PTHR28249">
    <property type="entry name" value="SPORULATION-SPECIFIC PROTEIN SPO7"/>
    <property type="match status" value="1"/>
</dbReference>
<proteinExistence type="predicted"/>
<dbReference type="RefSeq" id="XP_064856015.1">
    <property type="nucleotide sequence ID" value="XM_064999943.1"/>
</dbReference>
<dbReference type="InterPro" id="IPR005605">
    <property type="entry name" value="Spo7"/>
</dbReference>
<comment type="caution">
    <text evidence="3">The sequence shown here is derived from an EMBL/GenBank/DDBJ whole genome shotgun (WGS) entry which is preliminary data.</text>
</comment>
<feature type="transmembrane region" description="Helical" evidence="2">
    <location>
        <begin position="180"/>
        <end position="200"/>
    </location>
</feature>
<sequence>MNLQPPINLGNDDDDDDNGFPQKSSNFHNANDPSSSPSSYCSSNSFANPDPRPTSAVDDFIHDDLHGWSPVSSSDGFDTTTMATPKRETSFVNNDNSPLHIQSKSKKLVASKRSSRSRSVDLETGSTNSDSNVRSTSITATKKRKSRFSSKQFKIFRNLLLLEQNLRMQYAEQQSLRTKFLLFYFTMIVSSMMIFLKLYFTSSSSTTSNNESEIIAFEDKNSSWNLFLKFFLVFQVITLTLFHISGEYKRTIVMPRRFLYLTNKSLRQLNLRLIRLPKSLIDQFLDICKFFLKVIVWLSISFIEDFMPLKKVLINRNLCYVRDFLQFLKILKLRLVLIHLSSNYDQINLNSTFNIKLSLNSRVFTPNIRESWELFRNEFWLREFNRRTKLIYSINYDTDIVAIEEMVLRNEVVNKKTGNSVSKIGTPRLGSHSMSPTRTPRSKSKKLHMSASPGLNSLPTPRSQTYTPLTTQMLKSFEAQQQQPEPNDSKVTTSPVLSSNSAIMNKTELLKKDRDDRRVRRKSQINLSIPELNLSKPIDYDSSEVLDEFIQDDEERMNTFDGEDINRLQEKLQKRTPSSANRRRYS</sequence>
<feature type="region of interest" description="Disordered" evidence="1">
    <location>
        <begin position="1"/>
        <end position="61"/>
    </location>
</feature>
<dbReference type="GO" id="GO:0004721">
    <property type="term" value="F:phosphoprotein phosphatase activity"/>
    <property type="evidence" value="ECO:0007669"/>
    <property type="project" value="TreeGrafter"/>
</dbReference>
<feature type="region of interest" description="Disordered" evidence="1">
    <location>
        <begin position="561"/>
        <end position="586"/>
    </location>
</feature>
<feature type="region of interest" description="Disordered" evidence="1">
    <location>
        <begin position="88"/>
        <end position="138"/>
    </location>
</feature>